<name>A0A251UCC1_HELAN</name>
<dbReference type="Gramene" id="mRNA:HanXRQr2_Chr11g0487561">
    <property type="protein sequence ID" value="mRNA:HanXRQr2_Chr11g0487561"/>
    <property type="gene ID" value="HanXRQr2_Chr11g0487561"/>
</dbReference>
<organism evidence="2 3">
    <name type="scientific">Helianthus annuus</name>
    <name type="common">Common sunflower</name>
    <dbReference type="NCBI Taxonomy" id="4232"/>
    <lineage>
        <taxon>Eukaryota</taxon>
        <taxon>Viridiplantae</taxon>
        <taxon>Streptophyta</taxon>
        <taxon>Embryophyta</taxon>
        <taxon>Tracheophyta</taxon>
        <taxon>Spermatophyta</taxon>
        <taxon>Magnoliopsida</taxon>
        <taxon>eudicotyledons</taxon>
        <taxon>Gunneridae</taxon>
        <taxon>Pentapetalae</taxon>
        <taxon>asterids</taxon>
        <taxon>campanulids</taxon>
        <taxon>Asterales</taxon>
        <taxon>Asteraceae</taxon>
        <taxon>Asteroideae</taxon>
        <taxon>Heliantheae alliance</taxon>
        <taxon>Heliantheae</taxon>
        <taxon>Helianthus</taxon>
    </lineage>
</organism>
<dbReference type="AlphaFoldDB" id="A0A251UCC1"/>
<accession>A0A251UCC1</accession>
<dbReference type="Proteomes" id="UP000215914">
    <property type="component" value="Chromosome 7"/>
</dbReference>
<dbReference type="EMBL" id="CM007896">
    <property type="protein sequence ID" value="OTG19931.1"/>
    <property type="molecule type" value="Genomic_DNA"/>
</dbReference>
<reference evidence="2" key="2">
    <citation type="submission" date="2017-02" db="EMBL/GenBank/DDBJ databases">
        <title>Sunflower complete genome.</title>
        <authorList>
            <person name="Langlade N."/>
            <person name="Munos S."/>
        </authorList>
    </citation>
    <scope>NUCLEOTIDE SEQUENCE [LARGE SCALE GENOMIC DNA]</scope>
    <source>
        <tissue evidence="2">Leaves</tissue>
    </source>
</reference>
<reference evidence="1 3" key="1">
    <citation type="journal article" date="2017" name="Nature">
        <title>The sunflower genome provides insights into oil metabolism, flowering and Asterid evolution.</title>
        <authorList>
            <person name="Badouin H."/>
            <person name="Gouzy J."/>
            <person name="Grassa C.J."/>
            <person name="Murat F."/>
            <person name="Staton S.E."/>
            <person name="Cottret L."/>
            <person name="Lelandais-Briere C."/>
            <person name="Owens G.L."/>
            <person name="Carrere S."/>
            <person name="Mayjonade B."/>
            <person name="Legrand L."/>
            <person name="Gill N."/>
            <person name="Kane N.C."/>
            <person name="Bowers J.E."/>
            <person name="Hubner S."/>
            <person name="Bellec A."/>
            <person name="Berard A."/>
            <person name="Berges H."/>
            <person name="Blanchet N."/>
            <person name="Boniface M.C."/>
            <person name="Brunel D."/>
            <person name="Catrice O."/>
            <person name="Chaidir N."/>
            <person name="Claudel C."/>
            <person name="Donnadieu C."/>
            <person name="Faraut T."/>
            <person name="Fievet G."/>
            <person name="Helmstetter N."/>
            <person name="King M."/>
            <person name="Knapp S.J."/>
            <person name="Lai Z."/>
            <person name="Le Paslier M.C."/>
            <person name="Lippi Y."/>
            <person name="Lorenzon L."/>
            <person name="Mandel J.R."/>
            <person name="Marage G."/>
            <person name="Marchand G."/>
            <person name="Marquand E."/>
            <person name="Bret-Mestries E."/>
            <person name="Morien E."/>
            <person name="Nambeesan S."/>
            <person name="Nguyen T."/>
            <person name="Pegot-Espagnet P."/>
            <person name="Pouilly N."/>
            <person name="Raftis F."/>
            <person name="Sallet E."/>
            <person name="Schiex T."/>
            <person name="Thomas J."/>
            <person name="Vandecasteele C."/>
            <person name="Vares D."/>
            <person name="Vear F."/>
            <person name="Vautrin S."/>
            <person name="Crespi M."/>
            <person name="Mangin B."/>
            <person name="Burke J.M."/>
            <person name="Salse J."/>
            <person name="Munos S."/>
            <person name="Vincourt P."/>
            <person name="Rieseberg L.H."/>
            <person name="Langlade N.B."/>
        </authorList>
    </citation>
    <scope>NUCLEOTIDE SEQUENCE [LARGE SCALE GENOMIC DNA]</scope>
    <source>
        <strain evidence="3">cv. SF193</strain>
        <tissue evidence="1">Leaves</tissue>
    </source>
</reference>
<keyword evidence="3" id="KW-1185">Reference proteome</keyword>
<dbReference type="InParanoid" id="A0A251UCC1"/>
<gene>
    <name evidence="2" type="ORF">HannXRQ_Chr07g0187371</name>
    <name evidence="1" type="ORF">HanXRQr2_Chr11g0487561</name>
</gene>
<evidence type="ECO:0000313" key="2">
    <source>
        <dbReference type="EMBL" id="OTG19931.1"/>
    </source>
</evidence>
<evidence type="ECO:0000313" key="3">
    <source>
        <dbReference type="Proteomes" id="UP000215914"/>
    </source>
</evidence>
<proteinExistence type="predicted"/>
<dbReference type="EMBL" id="MNCJ02000326">
    <property type="protein sequence ID" value="KAF5781757.1"/>
    <property type="molecule type" value="Genomic_DNA"/>
</dbReference>
<protein>
    <submittedName>
        <fullName evidence="2">Uncharacterized protein</fullName>
    </submittedName>
</protein>
<evidence type="ECO:0000313" key="1">
    <source>
        <dbReference type="EMBL" id="KAF5781757.1"/>
    </source>
</evidence>
<sequence>MKLKQWVLGFKDITWNVGGWTKSERVYGTFGLGRLGGDIDWRSGAAALVGLKEAAHDLGRSPFVNNRVSLYWLSGRQPSLGRRVERKFGGLLSWNENFEAGDINLRS</sequence>
<reference evidence="1" key="3">
    <citation type="submission" date="2020-06" db="EMBL/GenBank/DDBJ databases">
        <title>Helianthus annuus Genome sequencing and assembly Release 2.</title>
        <authorList>
            <person name="Gouzy J."/>
            <person name="Langlade N."/>
            <person name="Munos S."/>
        </authorList>
    </citation>
    <scope>NUCLEOTIDE SEQUENCE</scope>
    <source>
        <tissue evidence="1">Leaves</tissue>
    </source>
</reference>